<evidence type="ECO:0000256" key="1">
    <source>
        <dbReference type="ARBA" id="ARBA00022763"/>
    </source>
</evidence>
<dbReference type="InterPro" id="IPR038726">
    <property type="entry name" value="PDDEXK_AddAB-type"/>
</dbReference>
<feature type="domain" description="PD-(D/E)XK endonuclease-like" evidence="4">
    <location>
        <begin position="38"/>
        <end position="277"/>
    </location>
</feature>
<keyword evidence="2" id="KW-0067">ATP-binding</keyword>
<reference evidence="5 6" key="1">
    <citation type="submission" date="2022-04" db="EMBL/GenBank/DDBJ databases">
        <title>Positive selection, recombination, and allopatry shape intraspecific diversity of widespread and dominant cyanobacteria.</title>
        <authorList>
            <person name="Wei J."/>
            <person name="Shu W."/>
            <person name="Hu C."/>
        </authorList>
    </citation>
    <scope>NUCLEOTIDE SEQUENCE [LARGE SCALE GENOMIC DNA]</scope>
    <source>
        <strain evidence="5 6">GB2-A4</strain>
    </source>
</reference>
<evidence type="ECO:0000256" key="3">
    <source>
        <dbReference type="ARBA" id="ARBA00023204"/>
    </source>
</evidence>
<accession>A0ABV0J8H8</accession>
<dbReference type="Gene3D" id="3.90.320.10">
    <property type="match status" value="1"/>
</dbReference>
<sequence>MQSHWETNFDVANNVVSNIASNAAVNGAIADSAEPRLRLSQGQLNLLESCPRKFQHIYLEQLGSPSTPEQQAHQAWGSRFHLLMQQRELGLPIDALMAEDAQMQHCVSTLLAAVPEIVGLATPSDATWRQSEHRRTCSVQGYPITVIYDLVMLEEQQARILDWKTYPRPPQQNWLAHNWQTRLYPFVLAETSAYLPEQISLTYWFVQAQDDPTKAPLPQSLTFPYSSTWHEQTRQELTQLLQQLTDWLEQYQQGEPFPQVNIAIERCDDCQFSGRCQRHSSDLAVAPVADWLVNLDRIDEVML</sequence>
<dbReference type="InterPro" id="IPR011604">
    <property type="entry name" value="PDDEXK-like_dom_sf"/>
</dbReference>
<keyword evidence="2" id="KW-0378">Hydrolase</keyword>
<gene>
    <name evidence="5" type="ORF">NC998_13345</name>
</gene>
<evidence type="ECO:0000313" key="6">
    <source>
        <dbReference type="Proteomes" id="UP001464891"/>
    </source>
</evidence>
<dbReference type="Pfam" id="PF12705">
    <property type="entry name" value="PDDEXK_1"/>
    <property type="match status" value="1"/>
</dbReference>
<evidence type="ECO:0000256" key="2">
    <source>
        <dbReference type="ARBA" id="ARBA00022806"/>
    </source>
</evidence>
<keyword evidence="6" id="KW-1185">Reference proteome</keyword>
<keyword evidence="2" id="KW-0347">Helicase</keyword>
<name>A0ABV0J8H8_9CYAN</name>
<comment type="caution">
    <text evidence="5">The sequence shown here is derived from an EMBL/GenBank/DDBJ whole genome shotgun (WGS) entry which is preliminary data.</text>
</comment>
<keyword evidence="3" id="KW-0234">DNA repair</keyword>
<dbReference type="EMBL" id="JAMPKM010000007">
    <property type="protein sequence ID" value="MEP0818080.1"/>
    <property type="molecule type" value="Genomic_DNA"/>
</dbReference>
<dbReference type="RefSeq" id="WP_190432506.1">
    <property type="nucleotide sequence ID" value="NZ_JAMPKM010000007.1"/>
</dbReference>
<keyword evidence="1" id="KW-0227">DNA damage</keyword>
<evidence type="ECO:0000313" key="5">
    <source>
        <dbReference type="EMBL" id="MEP0818080.1"/>
    </source>
</evidence>
<organism evidence="5 6">
    <name type="scientific">Trichocoleus desertorum GB2-A4</name>
    <dbReference type="NCBI Taxonomy" id="2933944"/>
    <lineage>
        <taxon>Bacteria</taxon>
        <taxon>Bacillati</taxon>
        <taxon>Cyanobacteriota</taxon>
        <taxon>Cyanophyceae</taxon>
        <taxon>Leptolyngbyales</taxon>
        <taxon>Trichocoleusaceae</taxon>
        <taxon>Trichocoleus</taxon>
    </lineage>
</organism>
<evidence type="ECO:0000259" key="4">
    <source>
        <dbReference type="Pfam" id="PF12705"/>
    </source>
</evidence>
<protein>
    <submittedName>
        <fullName evidence="5">PD-(D/E)XK nuclease family protein</fullName>
    </submittedName>
</protein>
<keyword evidence="2" id="KW-0547">Nucleotide-binding</keyword>
<dbReference type="Proteomes" id="UP001464891">
    <property type="component" value="Unassembled WGS sequence"/>
</dbReference>
<proteinExistence type="predicted"/>